<comment type="caution">
    <text evidence="6">The sequence shown here is derived from an EMBL/GenBank/DDBJ whole genome shotgun (WGS) entry which is preliminary data.</text>
</comment>
<dbReference type="PROSITE" id="PS50975">
    <property type="entry name" value="ATP_GRASP"/>
    <property type="match status" value="1"/>
</dbReference>
<protein>
    <recommendedName>
        <fullName evidence="5">ATP-grasp domain-containing protein</fullName>
    </recommendedName>
</protein>
<sequence length="399" mass="41775">MSAGEALVKAATDLGFEVVVASFDAEDRTLSPSVRRAGTVVRVDTNDDRALDDAVLTAVAGRRVAAVLPGFEFYVPAAARLAARLGRPTLPVRAAEACRDKELMRGAVAAAGLRVPRHAVAVTAAELAAAADHVGFPCVVKPTRSAGSVHVTRADTLADLRAAHRRMVDDPRRDLGRALDGRVLVEEYIAGPEVSAEGYVTDGRSTVVAVTRKMLGPEPFFVETGHLVPADLPAPARAEIDRYVAAVTAALGVTTGPFHCELRLAGGGDPVLIELGARLPGDHIVDLVEAVTGVSLPRAAVALAAGLDADVAVRAPQAKHAGIRFFTAPGLASYSSVRGLDAVGREPGVWDVAVAVAPGEPIAPPEDFRCRLGHVLFVADSAAEAEQRWHHLGEQVRFD</sequence>
<reference evidence="7" key="1">
    <citation type="submission" date="2016-07" db="EMBL/GenBank/DDBJ databases">
        <title>Frankia sp. NRRL B-16219 Genome sequencing.</title>
        <authorList>
            <person name="Ghodhbane-Gtari F."/>
            <person name="Swanson E."/>
            <person name="Gueddou A."/>
            <person name="Louati M."/>
            <person name="Nouioui I."/>
            <person name="Hezbri K."/>
            <person name="Abebe-Akele F."/>
            <person name="Simpson S."/>
            <person name="Morris K."/>
            <person name="Thomas K."/>
            <person name="Gtari M."/>
            <person name="Tisa L.S."/>
        </authorList>
    </citation>
    <scope>NUCLEOTIDE SEQUENCE [LARGE SCALE GENOMIC DNA]</scope>
    <source>
        <strain evidence="7">NRRL B-16219</strain>
    </source>
</reference>
<accession>A0A1S1PID4</accession>
<dbReference type="AlphaFoldDB" id="A0A1S1PID4"/>
<dbReference type="Proteomes" id="UP000179769">
    <property type="component" value="Unassembled WGS sequence"/>
</dbReference>
<dbReference type="PANTHER" id="PTHR43585:SF2">
    <property type="entry name" value="ATP-GRASP ENZYME FSQD"/>
    <property type="match status" value="1"/>
</dbReference>
<evidence type="ECO:0000259" key="5">
    <source>
        <dbReference type="PROSITE" id="PS50975"/>
    </source>
</evidence>
<name>A0A1S1PID4_9ACTN</name>
<organism evidence="6 7">
    <name type="scientific">Parafrankia soli</name>
    <dbReference type="NCBI Taxonomy" id="2599596"/>
    <lineage>
        <taxon>Bacteria</taxon>
        <taxon>Bacillati</taxon>
        <taxon>Actinomycetota</taxon>
        <taxon>Actinomycetes</taxon>
        <taxon>Frankiales</taxon>
        <taxon>Frankiaceae</taxon>
        <taxon>Parafrankia</taxon>
    </lineage>
</organism>
<keyword evidence="2 4" id="KW-0547">Nucleotide-binding</keyword>
<evidence type="ECO:0000313" key="7">
    <source>
        <dbReference type="Proteomes" id="UP000179769"/>
    </source>
</evidence>
<dbReference type="InterPro" id="IPR040570">
    <property type="entry name" value="LAL_C2"/>
</dbReference>
<proteinExistence type="predicted"/>
<evidence type="ECO:0000256" key="4">
    <source>
        <dbReference type="PROSITE-ProRule" id="PRU00409"/>
    </source>
</evidence>
<dbReference type="GO" id="GO:0016874">
    <property type="term" value="F:ligase activity"/>
    <property type="evidence" value="ECO:0007669"/>
    <property type="project" value="UniProtKB-KW"/>
</dbReference>
<dbReference type="EMBL" id="MAXA01000253">
    <property type="protein sequence ID" value="OHV21490.1"/>
    <property type="molecule type" value="Genomic_DNA"/>
</dbReference>
<dbReference type="Pfam" id="PF13535">
    <property type="entry name" value="ATP-grasp_4"/>
    <property type="match status" value="1"/>
</dbReference>
<dbReference type="GO" id="GO:0005524">
    <property type="term" value="F:ATP binding"/>
    <property type="evidence" value="ECO:0007669"/>
    <property type="project" value="UniProtKB-UniRule"/>
</dbReference>
<gene>
    <name evidence="6" type="ORF">BBK14_26605</name>
</gene>
<evidence type="ECO:0000256" key="2">
    <source>
        <dbReference type="ARBA" id="ARBA00022741"/>
    </source>
</evidence>
<dbReference type="SUPFAM" id="SSF56059">
    <property type="entry name" value="Glutathione synthetase ATP-binding domain-like"/>
    <property type="match status" value="1"/>
</dbReference>
<dbReference type="Gene3D" id="3.30.470.20">
    <property type="entry name" value="ATP-grasp fold, B domain"/>
    <property type="match status" value="1"/>
</dbReference>
<evidence type="ECO:0000313" key="6">
    <source>
        <dbReference type="EMBL" id="OHV21490.1"/>
    </source>
</evidence>
<dbReference type="InterPro" id="IPR052032">
    <property type="entry name" value="ATP-dep_AA_Ligase"/>
</dbReference>
<keyword evidence="3 4" id="KW-0067">ATP-binding</keyword>
<dbReference type="InterPro" id="IPR011761">
    <property type="entry name" value="ATP-grasp"/>
</dbReference>
<dbReference type="GO" id="GO:0046872">
    <property type="term" value="F:metal ion binding"/>
    <property type="evidence" value="ECO:0007669"/>
    <property type="project" value="InterPro"/>
</dbReference>
<keyword evidence="7" id="KW-1185">Reference proteome</keyword>
<keyword evidence="1" id="KW-0436">Ligase</keyword>
<feature type="domain" description="ATP-grasp" evidence="5">
    <location>
        <begin position="105"/>
        <end position="305"/>
    </location>
</feature>
<dbReference type="Pfam" id="PF18603">
    <property type="entry name" value="LAL_C2"/>
    <property type="match status" value="1"/>
</dbReference>
<evidence type="ECO:0000256" key="1">
    <source>
        <dbReference type="ARBA" id="ARBA00022598"/>
    </source>
</evidence>
<dbReference type="PANTHER" id="PTHR43585">
    <property type="entry name" value="FUMIPYRROLE BIOSYNTHESIS PROTEIN C"/>
    <property type="match status" value="1"/>
</dbReference>
<evidence type="ECO:0000256" key="3">
    <source>
        <dbReference type="ARBA" id="ARBA00022840"/>
    </source>
</evidence>
<dbReference type="Gene3D" id="3.40.50.20">
    <property type="match status" value="1"/>
</dbReference>